<protein>
    <submittedName>
        <fullName evidence="1">Uncharacterized protein</fullName>
    </submittedName>
</protein>
<gene>
    <name evidence="2" type="ORF">BN1708_020636</name>
    <name evidence="1" type="ORF">BN1723_020937</name>
</gene>
<dbReference type="Proteomes" id="UP000045706">
    <property type="component" value="Unassembled WGS sequence"/>
</dbReference>
<keyword evidence="3" id="KW-1185">Reference proteome</keyword>
<dbReference type="EMBL" id="CVQH01025947">
    <property type="protein sequence ID" value="CRK39698.1"/>
    <property type="molecule type" value="Genomic_DNA"/>
</dbReference>
<evidence type="ECO:0000313" key="4">
    <source>
        <dbReference type="Proteomes" id="UP000045706"/>
    </source>
</evidence>
<evidence type="ECO:0000313" key="1">
    <source>
        <dbReference type="EMBL" id="CRK08101.1"/>
    </source>
</evidence>
<feature type="non-terminal residue" evidence="1">
    <location>
        <position position="1"/>
    </location>
</feature>
<organism evidence="1 4">
    <name type="scientific">Verticillium longisporum</name>
    <name type="common">Verticillium dahliae var. longisporum</name>
    <dbReference type="NCBI Taxonomy" id="100787"/>
    <lineage>
        <taxon>Eukaryota</taxon>
        <taxon>Fungi</taxon>
        <taxon>Dikarya</taxon>
        <taxon>Ascomycota</taxon>
        <taxon>Pezizomycotina</taxon>
        <taxon>Sordariomycetes</taxon>
        <taxon>Hypocreomycetidae</taxon>
        <taxon>Glomerellales</taxon>
        <taxon>Plectosphaerellaceae</taxon>
        <taxon>Verticillium</taxon>
    </lineage>
</organism>
<accession>A0A0G4KLP8</accession>
<evidence type="ECO:0000313" key="2">
    <source>
        <dbReference type="EMBL" id="CRK39698.1"/>
    </source>
</evidence>
<name>A0A0G4KLP8_VERLO</name>
<evidence type="ECO:0000313" key="3">
    <source>
        <dbReference type="Proteomes" id="UP000044602"/>
    </source>
</evidence>
<sequence length="15" mass="1776">VPRGQQDRRHGVHAY</sequence>
<reference evidence="3 4" key="1">
    <citation type="submission" date="2015-05" db="EMBL/GenBank/DDBJ databases">
        <authorList>
            <person name="Fogelqvist Johan"/>
        </authorList>
    </citation>
    <scope>NUCLEOTIDE SEQUENCE [LARGE SCALE GENOMIC DNA]</scope>
    <source>
        <strain evidence="2">VL1</strain>
        <strain evidence="1">VL2</strain>
    </source>
</reference>
<dbReference type="EMBL" id="CVQI01001240">
    <property type="protein sequence ID" value="CRK08101.1"/>
    <property type="molecule type" value="Genomic_DNA"/>
</dbReference>
<dbReference type="Proteomes" id="UP000044602">
    <property type="component" value="Unassembled WGS sequence"/>
</dbReference>
<proteinExistence type="predicted"/>